<dbReference type="EMBL" id="JAROKS010000022">
    <property type="protein sequence ID" value="KAK1789388.1"/>
    <property type="molecule type" value="Genomic_DNA"/>
</dbReference>
<evidence type="ECO:0000256" key="1">
    <source>
        <dbReference type="SAM" id="MobiDB-lite"/>
    </source>
</evidence>
<organism evidence="2 3">
    <name type="scientific">Electrophorus voltai</name>
    <dbReference type="NCBI Taxonomy" id="2609070"/>
    <lineage>
        <taxon>Eukaryota</taxon>
        <taxon>Metazoa</taxon>
        <taxon>Chordata</taxon>
        <taxon>Craniata</taxon>
        <taxon>Vertebrata</taxon>
        <taxon>Euteleostomi</taxon>
        <taxon>Actinopterygii</taxon>
        <taxon>Neopterygii</taxon>
        <taxon>Teleostei</taxon>
        <taxon>Ostariophysi</taxon>
        <taxon>Gymnotiformes</taxon>
        <taxon>Gymnotoidei</taxon>
        <taxon>Gymnotidae</taxon>
        <taxon>Electrophorus</taxon>
    </lineage>
</organism>
<dbReference type="Proteomes" id="UP001239994">
    <property type="component" value="Unassembled WGS sequence"/>
</dbReference>
<evidence type="ECO:0000313" key="3">
    <source>
        <dbReference type="Proteomes" id="UP001239994"/>
    </source>
</evidence>
<evidence type="ECO:0000313" key="2">
    <source>
        <dbReference type="EMBL" id="KAK1789388.1"/>
    </source>
</evidence>
<keyword evidence="3" id="KW-1185">Reference proteome</keyword>
<accession>A0AAD8YXZ2</accession>
<gene>
    <name evidence="2" type="ORF">P4O66_015316</name>
</gene>
<proteinExistence type="predicted"/>
<dbReference type="AlphaFoldDB" id="A0AAD8YXZ2"/>
<sequence length="246" mass="25549">MQREGFGPSCSVLFGSVTLTPHNEGCRITSCGGVGLYQDFALHTQGWEAPGIALTYGNSSPWRRTVPFQSPAQERTPPPDAREDVAQSDLFPGARENTILSEPVPVPGARDTTHPEPVPVPRVRDIAGPDPSPVSGARDIARTEPVPVPSTRDAIHPEPVPSLAVASWPILTTQEVSQSVLVGAPLDFPAAPLTTVATSPGPTAPLSSAALSSGLAYPPLPNALAAPLHLPAMLLTAAAAPLDLPE</sequence>
<feature type="region of interest" description="Disordered" evidence="1">
    <location>
        <begin position="58"/>
        <end position="139"/>
    </location>
</feature>
<comment type="caution">
    <text evidence="2">The sequence shown here is derived from an EMBL/GenBank/DDBJ whole genome shotgun (WGS) entry which is preliminary data.</text>
</comment>
<protein>
    <submittedName>
        <fullName evidence="2">Uncharacterized protein</fullName>
    </submittedName>
</protein>
<name>A0AAD8YXZ2_9TELE</name>
<reference evidence="2" key="1">
    <citation type="submission" date="2023-03" db="EMBL/GenBank/DDBJ databases">
        <title>Electrophorus voltai genome.</title>
        <authorList>
            <person name="Bian C."/>
        </authorList>
    </citation>
    <scope>NUCLEOTIDE SEQUENCE</scope>
    <source>
        <strain evidence="2">CB-2022</strain>
        <tissue evidence="2">Muscle</tissue>
    </source>
</reference>
<feature type="compositionally biased region" description="Polar residues" evidence="1">
    <location>
        <begin position="58"/>
        <end position="73"/>
    </location>
</feature>